<proteinExistence type="predicted"/>
<dbReference type="GO" id="GO:0003997">
    <property type="term" value="F:acyl-CoA oxidase activity"/>
    <property type="evidence" value="ECO:0007669"/>
    <property type="project" value="InterPro"/>
</dbReference>
<gene>
    <name evidence="1" type="ORF">GCM10011591_46540</name>
</gene>
<dbReference type="SUPFAM" id="SSF56645">
    <property type="entry name" value="Acyl-CoA dehydrogenase NM domain-like"/>
    <property type="match status" value="1"/>
</dbReference>
<accession>A0A917VE38</accession>
<dbReference type="AlphaFoldDB" id="A0A917VE38"/>
<dbReference type="Gene3D" id="2.40.110.10">
    <property type="entry name" value="Butyryl-CoA Dehydrogenase, subunit A, domain 2"/>
    <property type="match status" value="1"/>
</dbReference>
<dbReference type="GO" id="GO:0071949">
    <property type="term" value="F:FAD binding"/>
    <property type="evidence" value="ECO:0007669"/>
    <property type="project" value="InterPro"/>
</dbReference>
<keyword evidence="2" id="KW-1185">Reference proteome</keyword>
<reference evidence="1" key="2">
    <citation type="submission" date="2020-09" db="EMBL/GenBank/DDBJ databases">
        <authorList>
            <person name="Sun Q."/>
            <person name="Zhou Y."/>
        </authorList>
    </citation>
    <scope>NUCLEOTIDE SEQUENCE</scope>
    <source>
        <strain evidence="1">CGMCC 4.7278</strain>
    </source>
</reference>
<dbReference type="InterPro" id="IPR009100">
    <property type="entry name" value="AcylCoA_DH/oxidase_NM_dom_sf"/>
</dbReference>
<dbReference type="SUPFAM" id="SSF47203">
    <property type="entry name" value="Acyl-CoA dehydrogenase C-terminal domain-like"/>
    <property type="match status" value="2"/>
</dbReference>
<dbReference type="GO" id="GO:0055088">
    <property type="term" value="P:lipid homeostasis"/>
    <property type="evidence" value="ECO:0007669"/>
    <property type="project" value="TreeGrafter"/>
</dbReference>
<name>A0A917VE38_9NOCA</name>
<comment type="caution">
    <text evidence="1">The sequence shown here is derived from an EMBL/GenBank/DDBJ whole genome shotgun (WGS) entry which is preliminary data.</text>
</comment>
<evidence type="ECO:0000313" key="2">
    <source>
        <dbReference type="Proteomes" id="UP000612956"/>
    </source>
</evidence>
<evidence type="ECO:0008006" key="3">
    <source>
        <dbReference type="Google" id="ProtNLM"/>
    </source>
</evidence>
<dbReference type="GO" id="GO:0033540">
    <property type="term" value="P:fatty acid beta-oxidation using acyl-CoA oxidase"/>
    <property type="evidence" value="ECO:0007669"/>
    <property type="project" value="TreeGrafter"/>
</dbReference>
<dbReference type="InterPro" id="IPR046373">
    <property type="entry name" value="Acyl-CoA_Oxase/DH_mid-dom_sf"/>
</dbReference>
<dbReference type="EMBL" id="BMMW01000007">
    <property type="protein sequence ID" value="GGK69096.1"/>
    <property type="molecule type" value="Genomic_DNA"/>
</dbReference>
<dbReference type="Proteomes" id="UP000612956">
    <property type="component" value="Unassembled WGS sequence"/>
</dbReference>
<dbReference type="InterPro" id="IPR036250">
    <property type="entry name" value="AcylCo_DH-like_C"/>
</dbReference>
<dbReference type="GO" id="GO:0005504">
    <property type="term" value="F:fatty acid binding"/>
    <property type="evidence" value="ECO:0007669"/>
    <property type="project" value="TreeGrafter"/>
</dbReference>
<dbReference type="InterPro" id="IPR012258">
    <property type="entry name" value="Acyl-CoA_oxidase"/>
</dbReference>
<dbReference type="PANTHER" id="PTHR10909:SF382">
    <property type="entry name" value="ACYL-COENZYME A OXIDASE"/>
    <property type="match status" value="1"/>
</dbReference>
<evidence type="ECO:0000313" key="1">
    <source>
        <dbReference type="EMBL" id="GGK69096.1"/>
    </source>
</evidence>
<dbReference type="PANTHER" id="PTHR10909">
    <property type="entry name" value="ELECTRON TRANSPORT OXIDOREDUCTASE"/>
    <property type="match status" value="1"/>
</dbReference>
<dbReference type="Gene3D" id="1.20.140.10">
    <property type="entry name" value="Butyryl-CoA Dehydrogenase, subunit A, domain 3"/>
    <property type="match status" value="2"/>
</dbReference>
<protein>
    <recommendedName>
        <fullName evidence="3">Acyl-CoA dehydrogenase</fullName>
    </recommendedName>
</protein>
<reference evidence="1" key="1">
    <citation type="journal article" date="2014" name="Int. J. Syst. Evol. Microbiol.">
        <title>Complete genome sequence of Corynebacterium casei LMG S-19264T (=DSM 44701T), isolated from a smear-ripened cheese.</title>
        <authorList>
            <consortium name="US DOE Joint Genome Institute (JGI-PGF)"/>
            <person name="Walter F."/>
            <person name="Albersmeier A."/>
            <person name="Kalinowski J."/>
            <person name="Ruckert C."/>
        </authorList>
    </citation>
    <scope>NUCLEOTIDE SEQUENCE</scope>
    <source>
        <strain evidence="1">CGMCC 4.7278</strain>
    </source>
</reference>
<organism evidence="1 2">
    <name type="scientific">Nocardia camponoti</name>
    <dbReference type="NCBI Taxonomy" id="1616106"/>
    <lineage>
        <taxon>Bacteria</taxon>
        <taxon>Bacillati</taxon>
        <taxon>Actinomycetota</taxon>
        <taxon>Actinomycetes</taxon>
        <taxon>Mycobacteriales</taxon>
        <taxon>Nocardiaceae</taxon>
        <taxon>Nocardia</taxon>
    </lineage>
</organism>
<sequence length="618" mass="65900">MTTVNVAHARALDAPPPPQLDPTIASLRRAILGSHYEVHERVRAAILALDDSPCSGTTYAEEAHQGAPLLRAVIAKLGGSSSEISADPRLRGRLCEWAAVAAPHLIPVLTGHLDLSVGAITALGNGNSEYQSELAAELDDGRALGLLALTELGGTNGADQQTTATWDSTRDGFWLDSPNAGSWKFMPNIAASSARIGVTTARLIVDGADEGVLPFLMRFRHPDGSLVPGLHIHTLPDKSWAPMDHAMIRYNAVFVPRDALLGGDWAVMNPAGHLECALAPRARWHRAIGMLGEGRLDLANAAAAAARAGLAVLHQYTSSRKTGSTVMAERGTVRRDVVSALAAVTATSILGRALQDMRAGSAAGDPVQALWSMIAKPLLGYTAHTALLTCRQRGAAQASLRVNWIGDWIGVVEGIITAEGESQVLLKQAGLSVVGGVDITALRPRHQPPHLPWWVRMLVEREQVIAAGVRSDNYSAAGTAIDIDTAAIELATATGERLAAAAAFTASQHAADQTARAVLESAAAVFALERIYARGGWFAAHRQLSPRRAHAVEAELLRHRRVLAAHADQLVAAFEIPLHALDAPMASESYLEWWKDWTKWPSSVFGRPLREVSWEVAG</sequence>